<comment type="caution">
    <text evidence="1">The sequence shown here is derived from an EMBL/GenBank/DDBJ whole genome shotgun (WGS) entry which is preliminary data.</text>
</comment>
<evidence type="ECO:0000313" key="2">
    <source>
        <dbReference type="Proteomes" id="UP000838748"/>
    </source>
</evidence>
<dbReference type="Proteomes" id="UP000838748">
    <property type="component" value="Unassembled WGS sequence"/>
</dbReference>
<protein>
    <recommendedName>
        <fullName evidence="3">DUF3069 domain-containing protein</fullName>
    </recommendedName>
</protein>
<dbReference type="InterPro" id="IPR023132">
    <property type="entry name" value="Sama2622-like_sf"/>
</dbReference>
<keyword evidence="2" id="KW-1185">Reference proteome</keyword>
<proteinExistence type="predicted"/>
<accession>A0ABN8E1K9</accession>
<sequence>MSETVNNENNKVDLESVSPELRHLIEFEEVPEEMHLMVASIHEASESVVRGEWDALPNSAQNILDNFEQFHALITISQAFASVNTIGEFDSMDMPSHLDESQQESYKADILDQVLKNCIKDMVKQLKKARRDAILKRDFLETFKK</sequence>
<dbReference type="RefSeq" id="WP_237360064.1">
    <property type="nucleotide sequence ID" value="NZ_CAKLDM010000001.1"/>
</dbReference>
<dbReference type="EMBL" id="CAKLDM010000001">
    <property type="protein sequence ID" value="CAH0536770.1"/>
    <property type="molecule type" value="Genomic_DNA"/>
</dbReference>
<dbReference type="InterPro" id="IPR021422">
    <property type="entry name" value="DUF3069"/>
</dbReference>
<dbReference type="Pfam" id="PF11269">
    <property type="entry name" value="DUF3069"/>
    <property type="match status" value="1"/>
</dbReference>
<gene>
    <name evidence="1" type="ORF">VMF7928_00671</name>
</gene>
<dbReference type="SUPFAM" id="SSF158675">
    <property type="entry name" value="Sama2622-like"/>
    <property type="match status" value="1"/>
</dbReference>
<evidence type="ECO:0008006" key="3">
    <source>
        <dbReference type="Google" id="ProtNLM"/>
    </source>
</evidence>
<evidence type="ECO:0000313" key="1">
    <source>
        <dbReference type="EMBL" id="CAH0536770.1"/>
    </source>
</evidence>
<reference evidence="1" key="1">
    <citation type="submission" date="2021-11" db="EMBL/GenBank/DDBJ databases">
        <authorList>
            <person name="Rodrigo-Torres L."/>
            <person name="Arahal R. D."/>
            <person name="Lucena T."/>
        </authorList>
    </citation>
    <scope>NUCLEOTIDE SEQUENCE</scope>
    <source>
        <strain evidence="1">CECT 7928</strain>
    </source>
</reference>
<organism evidence="1 2">
    <name type="scientific">Vibrio marisflavi CECT 7928</name>
    <dbReference type="NCBI Taxonomy" id="634439"/>
    <lineage>
        <taxon>Bacteria</taxon>
        <taxon>Pseudomonadati</taxon>
        <taxon>Pseudomonadota</taxon>
        <taxon>Gammaproteobacteria</taxon>
        <taxon>Vibrionales</taxon>
        <taxon>Vibrionaceae</taxon>
        <taxon>Vibrio</taxon>
    </lineage>
</organism>
<name>A0ABN8E1K9_9VIBR</name>